<dbReference type="Gene3D" id="3.10.450.50">
    <property type="match status" value="1"/>
</dbReference>
<proteinExistence type="predicted"/>
<dbReference type="InterPro" id="IPR032710">
    <property type="entry name" value="NTF2-like_dom_sf"/>
</dbReference>
<dbReference type="EMBL" id="CP032382">
    <property type="protein sequence ID" value="AYB35155.1"/>
    <property type="molecule type" value="Genomic_DNA"/>
</dbReference>
<sequence>MKQKIIDSILLSCLIALLIACQPKKEEPAAEPALDKEQIKKEIQAKENQFAELYNAGEVRNIGYYADDATSFSQNKPPLVGKTAIVEFLKAGIDASSRGNKISFVTNEVFVSADGNQVVEIGYYKLTDSTSVAINTGNYMVLFEKRKGEYVVVRDMSASDMPLD</sequence>
<reference evidence="2" key="1">
    <citation type="submission" date="2018-09" db="EMBL/GenBank/DDBJ databases">
        <title>Chryseolinea sp. KIS68-18 isolated from soil.</title>
        <authorList>
            <person name="Weon H.-Y."/>
            <person name="Kwon S.-W."/>
            <person name="Lee S.A."/>
        </authorList>
    </citation>
    <scope>NUCLEOTIDE SEQUENCE [LARGE SCALE GENOMIC DNA]</scope>
    <source>
        <strain evidence="2">KIS68-18</strain>
    </source>
</reference>
<dbReference type="PROSITE" id="PS51257">
    <property type="entry name" value="PROKAR_LIPOPROTEIN"/>
    <property type="match status" value="1"/>
</dbReference>
<dbReference type="SUPFAM" id="SSF54427">
    <property type="entry name" value="NTF2-like"/>
    <property type="match status" value="1"/>
</dbReference>
<dbReference type="AlphaFoldDB" id="A0A385SYJ1"/>
<dbReference type="RefSeq" id="WP_119758406.1">
    <property type="nucleotide sequence ID" value="NZ_CP032382.1"/>
</dbReference>
<accession>A0A385SYJ1</accession>
<name>A0A385SYJ1_9BACT</name>
<evidence type="ECO:0000313" key="1">
    <source>
        <dbReference type="EMBL" id="AYB35155.1"/>
    </source>
</evidence>
<gene>
    <name evidence="1" type="ORF">D4L85_33250</name>
</gene>
<dbReference type="OrthoDB" id="1440073at2"/>
<keyword evidence="2" id="KW-1185">Reference proteome</keyword>
<dbReference type="Proteomes" id="UP000266183">
    <property type="component" value="Chromosome"/>
</dbReference>
<protein>
    <submittedName>
        <fullName evidence="1">Nuclear transport factor 2 family protein</fullName>
    </submittedName>
</protein>
<organism evidence="1 2">
    <name type="scientific">Chryseolinea soli</name>
    <dbReference type="NCBI Taxonomy" id="2321403"/>
    <lineage>
        <taxon>Bacteria</taxon>
        <taxon>Pseudomonadati</taxon>
        <taxon>Bacteroidota</taxon>
        <taxon>Cytophagia</taxon>
        <taxon>Cytophagales</taxon>
        <taxon>Fulvivirgaceae</taxon>
        <taxon>Chryseolinea</taxon>
    </lineage>
</organism>
<dbReference type="KEGG" id="chk:D4L85_33250"/>
<evidence type="ECO:0000313" key="2">
    <source>
        <dbReference type="Proteomes" id="UP000266183"/>
    </source>
</evidence>